<organism evidence="1 2">
    <name type="scientific">Lasius niger</name>
    <name type="common">Black garden ant</name>
    <dbReference type="NCBI Taxonomy" id="67767"/>
    <lineage>
        <taxon>Eukaryota</taxon>
        <taxon>Metazoa</taxon>
        <taxon>Ecdysozoa</taxon>
        <taxon>Arthropoda</taxon>
        <taxon>Hexapoda</taxon>
        <taxon>Insecta</taxon>
        <taxon>Pterygota</taxon>
        <taxon>Neoptera</taxon>
        <taxon>Endopterygota</taxon>
        <taxon>Hymenoptera</taxon>
        <taxon>Apocrita</taxon>
        <taxon>Aculeata</taxon>
        <taxon>Formicoidea</taxon>
        <taxon>Formicidae</taxon>
        <taxon>Formicinae</taxon>
        <taxon>Lasius</taxon>
        <taxon>Lasius</taxon>
    </lineage>
</organism>
<sequence length="237" mass="28177">MENIPIKRSKVTNFHEIDFDDDSLEMKPSSAKQVKYFETKSVDDLDFGNADWSDMMNEDNSEYNMEQITPKLKNFKKGNGGSEGKIINRDLNDVENYELRPQEPTDSEVRQILMTHANNMKIRQKEKRLNTMKQNYTLASNKGMHQTCWSLLRGIQIEKIARNARIKSQSNREDAKEKIKLMFQNLARIESYDKKYKRNLYLRSKEVGDEFYKENHDEEIDKPKISFYYNKYHFTTI</sequence>
<gene>
    <name evidence="1" type="ORF">RF55_12708</name>
</gene>
<keyword evidence="2" id="KW-1185">Reference proteome</keyword>
<name>A0A0J7KCF0_LASNI</name>
<dbReference type="EMBL" id="LBMM01009769">
    <property type="protein sequence ID" value="KMQ87886.1"/>
    <property type="molecule type" value="Genomic_DNA"/>
</dbReference>
<accession>A0A0J7KCF0</accession>
<evidence type="ECO:0000313" key="1">
    <source>
        <dbReference type="EMBL" id="KMQ87886.1"/>
    </source>
</evidence>
<protein>
    <submittedName>
        <fullName evidence="1">Uncharacterized protein</fullName>
    </submittedName>
</protein>
<dbReference type="Proteomes" id="UP000036403">
    <property type="component" value="Unassembled WGS sequence"/>
</dbReference>
<dbReference type="AlphaFoldDB" id="A0A0J7KCF0"/>
<proteinExistence type="predicted"/>
<dbReference type="PaxDb" id="67767-A0A0J7KCF0"/>
<comment type="caution">
    <text evidence="1">The sequence shown here is derived from an EMBL/GenBank/DDBJ whole genome shotgun (WGS) entry which is preliminary data.</text>
</comment>
<evidence type="ECO:0000313" key="2">
    <source>
        <dbReference type="Proteomes" id="UP000036403"/>
    </source>
</evidence>
<reference evidence="1 2" key="1">
    <citation type="submission" date="2015-04" db="EMBL/GenBank/DDBJ databases">
        <title>Lasius niger genome sequencing.</title>
        <authorList>
            <person name="Konorov E.A."/>
            <person name="Nikitin M.A."/>
            <person name="Kirill M.V."/>
            <person name="Chang P."/>
        </authorList>
    </citation>
    <scope>NUCLEOTIDE SEQUENCE [LARGE SCALE GENOMIC DNA]</scope>
    <source>
        <tissue evidence="1">Whole</tissue>
    </source>
</reference>